<evidence type="ECO:0000256" key="4">
    <source>
        <dbReference type="ARBA" id="ARBA00022737"/>
    </source>
</evidence>
<evidence type="ECO:0000256" key="1">
    <source>
        <dbReference type="ARBA" id="ARBA00022516"/>
    </source>
</evidence>
<evidence type="ECO:0000313" key="9">
    <source>
        <dbReference type="EMBL" id="GHB20152.1"/>
    </source>
</evidence>
<dbReference type="HAMAP" id="MF_00523">
    <property type="entry name" value="LpxD"/>
    <property type="match status" value="1"/>
</dbReference>
<dbReference type="RefSeq" id="WP_189444410.1">
    <property type="nucleotide sequence ID" value="NZ_BMZI01000004.1"/>
</dbReference>
<dbReference type="EC" id="2.3.1.191" evidence="7"/>
<name>A0ABQ3E178_9GAMM</name>
<feature type="domain" description="UDP-3-O-[3-hydroxymyristoyl] glucosamine N-acyltransferase non-repeat region" evidence="8">
    <location>
        <begin position="27"/>
        <end position="94"/>
    </location>
</feature>
<evidence type="ECO:0000256" key="6">
    <source>
        <dbReference type="ARBA" id="ARBA00023315"/>
    </source>
</evidence>
<keyword evidence="1 7" id="KW-0444">Lipid biosynthesis</keyword>
<dbReference type="Pfam" id="PF04613">
    <property type="entry name" value="LpxD"/>
    <property type="match status" value="1"/>
</dbReference>
<dbReference type="PANTHER" id="PTHR43378:SF2">
    <property type="entry name" value="UDP-3-O-ACYLGLUCOSAMINE N-ACYLTRANSFERASE 1, MITOCHONDRIAL-RELATED"/>
    <property type="match status" value="1"/>
</dbReference>
<proteinExistence type="inferred from homology"/>
<evidence type="ECO:0000256" key="3">
    <source>
        <dbReference type="ARBA" id="ARBA00022679"/>
    </source>
</evidence>
<gene>
    <name evidence="7 9" type="primary">lpxD</name>
    <name evidence="9" type="ORF">GCM10009038_18580</name>
</gene>
<feature type="active site" description="Proton acceptor" evidence="7">
    <location>
        <position position="245"/>
    </location>
</feature>
<reference evidence="10" key="1">
    <citation type="journal article" date="2019" name="Int. J. Syst. Evol. Microbiol.">
        <title>The Global Catalogue of Microorganisms (GCM) 10K type strain sequencing project: providing services to taxonomists for standard genome sequencing and annotation.</title>
        <authorList>
            <consortium name="The Broad Institute Genomics Platform"/>
            <consortium name="The Broad Institute Genome Sequencing Center for Infectious Disease"/>
            <person name="Wu L."/>
            <person name="Ma J."/>
        </authorList>
    </citation>
    <scope>NUCLEOTIDE SEQUENCE [LARGE SCALE GENOMIC DNA]</scope>
    <source>
        <strain evidence="10">KCTC 32998</strain>
    </source>
</reference>
<dbReference type="PANTHER" id="PTHR43378">
    <property type="entry name" value="UDP-3-O-ACYLGLUCOSAMINE N-ACYLTRANSFERASE"/>
    <property type="match status" value="1"/>
</dbReference>
<evidence type="ECO:0000256" key="2">
    <source>
        <dbReference type="ARBA" id="ARBA00022556"/>
    </source>
</evidence>
<protein>
    <recommendedName>
        <fullName evidence="7">UDP-3-O-acylglucosamine N-acyltransferase</fullName>
        <ecNumber evidence="7">2.3.1.191</ecNumber>
    </recommendedName>
</protein>
<comment type="caution">
    <text evidence="9">The sequence shown here is derived from an EMBL/GenBank/DDBJ whole genome shotgun (WGS) entry which is preliminary data.</text>
</comment>
<dbReference type="Gene3D" id="1.20.5.170">
    <property type="match status" value="1"/>
</dbReference>
<keyword evidence="4 7" id="KW-0677">Repeat</keyword>
<evidence type="ECO:0000256" key="5">
    <source>
        <dbReference type="ARBA" id="ARBA00023098"/>
    </source>
</evidence>
<sequence>MNSDAAVSYTLGELAERLDARLIGDADLRVSGLSTLTDAGPGDLAFLANRAYLKYLAGTGAGAVLVHPAHGEACPCPRLELDNPYLGYAKLSHLFDPLNNRPRQAVHSTATVSPSAAVGERVEIGANCVIEAGVEIGDDCVIGPGCVIGADTVVGAGSRLHANVTVYHGVTIGKRAILHSGSVIGGDGFGFAHDGKQWEKIAQLGGVSLGDDVEVGSCSSIDRGALGDTLIGSGVKIDSQVQIAHNVQIGDHSALAGCVGIAGSTKVGRHCLLGGGVGLSGHLTLTDGVQVTGMSLVTNSILEPGVYSSGTGSMSNSQWRKNAVRFKQLDEIAKRLHRLERDMRDT</sequence>
<comment type="similarity">
    <text evidence="7">Belongs to the transferase hexapeptide repeat family. LpxD subfamily.</text>
</comment>
<dbReference type="InterPro" id="IPR020573">
    <property type="entry name" value="UDP_GlcNAc_AcTrfase_non-rep"/>
</dbReference>
<dbReference type="PROSITE" id="PS00101">
    <property type="entry name" value="HEXAPEP_TRANSFERASES"/>
    <property type="match status" value="1"/>
</dbReference>
<evidence type="ECO:0000313" key="10">
    <source>
        <dbReference type="Proteomes" id="UP000646745"/>
    </source>
</evidence>
<comment type="subunit">
    <text evidence="7">Homotrimer.</text>
</comment>
<evidence type="ECO:0000259" key="8">
    <source>
        <dbReference type="Pfam" id="PF04613"/>
    </source>
</evidence>
<dbReference type="InterPro" id="IPR011004">
    <property type="entry name" value="Trimer_LpxA-like_sf"/>
</dbReference>
<dbReference type="NCBIfam" id="TIGR01853">
    <property type="entry name" value="lipid_A_lpxD"/>
    <property type="match status" value="1"/>
</dbReference>
<dbReference type="Pfam" id="PF00132">
    <property type="entry name" value="Hexapep"/>
    <property type="match status" value="3"/>
</dbReference>
<dbReference type="EMBL" id="BMZI01000004">
    <property type="protein sequence ID" value="GHB20152.1"/>
    <property type="molecule type" value="Genomic_DNA"/>
</dbReference>
<keyword evidence="3 7" id="KW-0808">Transferase</keyword>
<dbReference type="InterPro" id="IPR018357">
    <property type="entry name" value="Hexapep_transf_CS"/>
</dbReference>
<comment type="function">
    <text evidence="7">Catalyzes the N-acylation of UDP-3-O-acylglucosamine using 3-hydroxyacyl-ACP as the acyl donor. Is involved in the biosynthesis of lipid A, a phosphorylated glycolipid that anchors the lipopolysaccharide to the outer membrane of the cell.</text>
</comment>
<dbReference type="SUPFAM" id="SSF51161">
    <property type="entry name" value="Trimeric LpxA-like enzymes"/>
    <property type="match status" value="1"/>
</dbReference>
<dbReference type="Gene3D" id="3.40.1390.10">
    <property type="entry name" value="MurE/MurF, N-terminal domain"/>
    <property type="match status" value="1"/>
</dbReference>
<dbReference type="CDD" id="cd03352">
    <property type="entry name" value="LbH_LpxD"/>
    <property type="match status" value="1"/>
</dbReference>
<keyword evidence="6 7" id="KW-0012">Acyltransferase</keyword>
<keyword evidence="10" id="KW-1185">Reference proteome</keyword>
<comment type="catalytic activity">
    <reaction evidence="7">
        <text>a UDP-3-O-[(3R)-3-hydroxyacyl]-alpha-D-glucosamine + a (3R)-hydroxyacyl-[ACP] = a UDP-2-N,3-O-bis[(3R)-3-hydroxyacyl]-alpha-D-glucosamine + holo-[ACP] + H(+)</text>
        <dbReference type="Rhea" id="RHEA:53836"/>
        <dbReference type="Rhea" id="RHEA-COMP:9685"/>
        <dbReference type="Rhea" id="RHEA-COMP:9945"/>
        <dbReference type="ChEBI" id="CHEBI:15378"/>
        <dbReference type="ChEBI" id="CHEBI:64479"/>
        <dbReference type="ChEBI" id="CHEBI:78827"/>
        <dbReference type="ChEBI" id="CHEBI:137740"/>
        <dbReference type="ChEBI" id="CHEBI:137748"/>
        <dbReference type="EC" id="2.3.1.191"/>
    </reaction>
</comment>
<evidence type="ECO:0000256" key="7">
    <source>
        <dbReference type="HAMAP-Rule" id="MF_00523"/>
    </source>
</evidence>
<dbReference type="NCBIfam" id="NF002060">
    <property type="entry name" value="PRK00892.1"/>
    <property type="match status" value="1"/>
</dbReference>
<comment type="pathway">
    <text evidence="7">Bacterial outer membrane biogenesis; LPS lipid A biosynthesis.</text>
</comment>
<keyword evidence="5 7" id="KW-0443">Lipid metabolism</keyword>
<dbReference type="InterPro" id="IPR001451">
    <property type="entry name" value="Hexapep"/>
</dbReference>
<dbReference type="Proteomes" id="UP000646745">
    <property type="component" value="Unassembled WGS sequence"/>
</dbReference>
<dbReference type="Gene3D" id="2.160.10.10">
    <property type="entry name" value="Hexapeptide repeat proteins"/>
    <property type="match status" value="1"/>
</dbReference>
<keyword evidence="2 7" id="KW-0441">Lipid A biosynthesis</keyword>
<dbReference type="InterPro" id="IPR007691">
    <property type="entry name" value="LpxD"/>
</dbReference>
<accession>A0ABQ3E178</accession>
<organism evidence="9 10">
    <name type="scientific">Salinicola rhizosphaerae</name>
    <dbReference type="NCBI Taxonomy" id="1443141"/>
    <lineage>
        <taxon>Bacteria</taxon>
        <taxon>Pseudomonadati</taxon>
        <taxon>Pseudomonadota</taxon>
        <taxon>Gammaproteobacteria</taxon>
        <taxon>Oceanospirillales</taxon>
        <taxon>Halomonadaceae</taxon>
        <taxon>Salinicola</taxon>
    </lineage>
</organism>